<dbReference type="RefSeq" id="WP_106087118.1">
    <property type="nucleotide sequence ID" value="NZ_PVNL01000001.1"/>
</dbReference>
<evidence type="ECO:0000313" key="7">
    <source>
        <dbReference type="Proteomes" id="UP000238823"/>
    </source>
</evidence>
<sequence>MTGRVLLTGGSGKTARRIAAQLRSRGIEPRTTSRSPAGPEVVRFDWSDHATHAAALDGVAAIYVLAPTDAIEQLPIMAPLLERALEQGVQRFVLLSASSVEEGGPMMGEVHTWLRRHAPEWVVLRPTWFMQNFSEAQHLATIRDEGLLYTAANEGRIGFIDAEDIAAVAVRALTDVEVTNEDLILTGPRTLSYDEVAAILSRVAGRPVRHHTLTQAQLSDRMVAMGMLPAYADALAAMDTAIAAGAEDRVSEAVLRVLGRAPGRFEDFAAREASVWRS</sequence>
<gene>
    <name evidence="6" type="primary">azoB</name>
    <name evidence="6" type="ORF">ENSA7_00020</name>
</gene>
<evidence type="ECO:0000256" key="2">
    <source>
        <dbReference type="ARBA" id="ARBA00005372"/>
    </source>
</evidence>
<dbReference type="AlphaFoldDB" id="A0A2S9YYN9"/>
<dbReference type="GO" id="GO:0009820">
    <property type="term" value="P:alkaloid metabolic process"/>
    <property type="evidence" value="ECO:0007669"/>
    <property type="project" value="UniProtKB-KW"/>
</dbReference>
<evidence type="ECO:0000313" key="6">
    <source>
        <dbReference type="EMBL" id="PRQ10194.1"/>
    </source>
</evidence>
<protein>
    <submittedName>
        <fullName evidence="6">NAD(P)H azoreductase</fullName>
        <ecNumber evidence="6">1.7.-.-</ecNumber>
    </submittedName>
</protein>
<dbReference type="Proteomes" id="UP000238823">
    <property type="component" value="Unassembled WGS sequence"/>
</dbReference>
<dbReference type="PANTHER" id="PTHR43162">
    <property type="match status" value="1"/>
</dbReference>
<dbReference type="Gene3D" id="3.90.25.10">
    <property type="entry name" value="UDP-galactose 4-epimerase, domain 1"/>
    <property type="match status" value="1"/>
</dbReference>
<evidence type="ECO:0000256" key="4">
    <source>
        <dbReference type="ARBA" id="ARBA00023002"/>
    </source>
</evidence>
<comment type="caution">
    <text evidence="6">The sequence shown here is derived from an EMBL/GenBank/DDBJ whole genome shotgun (WGS) entry which is preliminary data.</text>
</comment>
<dbReference type="Pfam" id="PF05368">
    <property type="entry name" value="NmrA"/>
    <property type="match status" value="1"/>
</dbReference>
<keyword evidence="4 6" id="KW-0560">Oxidoreductase</keyword>
<evidence type="ECO:0000256" key="3">
    <source>
        <dbReference type="ARBA" id="ARBA00022589"/>
    </source>
</evidence>
<reference evidence="6 7" key="1">
    <citation type="submission" date="2018-03" db="EMBL/GenBank/DDBJ databases">
        <title>Draft Genome Sequences of the Obligatory Marine Myxobacteria Enhygromyxa salina SWB007.</title>
        <authorList>
            <person name="Poehlein A."/>
            <person name="Moghaddam J.A."/>
            <person name="Harms H."/>
            <person name="Alanjari M."/>
            <person name="Koenig G.M."/>
            <person name="Daniel R."/>
            <person name="Schaeberle T.F."/>
        </authorList>
    </citation>
    <scope>NUCLEOTIDE SEQUENCE [LARGE SCALE GENOMIC DNA]</scope>
    <source>
        <strain evidence="6 7">SWB007</strain>
    </source>
</reference>
<proteinExistence type="inferred from homology"/>
<comment type="similarity">
    <text evidence="2">Belongs to the fgaFS/easG family.</text>
</comment>
<organism evidence="6 7">
    <name type="scientific">Enhygromyxa salina</name>
    <dbReference type="NCBI Taxonomy" id="215803"/>
    <lineage>
        <taxon>Bacteria</taxon>
        <taxon>Pseudomonadati</taxon>
        <taxon>Myxococcota</taxon>
        <taxon>Polyangia</taxon>
        <taxon>Nannocystales</taxon>
        <taxon>Nannocystaceae</taxon>
        <taxon>Enhygromyxa</taxon>
    </lineage>
</organism>
<dbReference type="NCBIfam" id="TIGR03649">
    <property type="entry name" value="ergot_EASG"/>
    <property type="match status" value="1"/>
</dbReference>
<dbReference type="InterPro" id="IPR008030">
    <property type="entry name" value="NmrA-like"/>
</dbReference>
<dbReference type="InterPro" id="IPR051604">
    <property type="entry name" value="Ergot_Alk_Oxidoreductase"/>
</dbReference>
<dbReference type="SUPFAM" id="SSF51735">
    <property type="entry name" value="NAD(P)-binding Rossmann-fold domains"/>
    <property type="match status" value="1"/>
</dbReference>
<dbReference type="EC" id="1.7.-.-" evidence="6"/>
<evidence type="ECO:0000256" key="1">
    <source>
        <dbReference type="ARBA" id="ARBA00005107"/>
    </source>
</evidence>
<dbReference type="Gene3D" id="3.40.50.720">
    <property type="entry name" value="NAD(P)-binding Rossmann-like Domain"/>
    <property type="match status" value="1"/>
</dbReference>
<comment type="pathway">
    <text evidence="1">Alkaloid biosynthesis; ergot alkaloid biosynthesis.</text>
</comment>
<accession>A0A2S9YYN9</accession>
<evidence type="ECO:0000259" key="5">
    <source>
        <dbReference type="Pfam" id="PF05368"/>
    </source>
</evidence>
<dbReference type="OrthoDB" id="109735at2"/>
<feature type="domain" description="NmrA-like" evidence="5">
    <location>
        <begin position="17"/>
        <end position="227"/>
    </location>
</feature>
<name>A0A2S9YYN9_9BACT</name>
<dbReference type="GO" id="GO:0016491">
    <property type="term" value="F:oxidoreductase activity"/>
    <property type="evidence" value="ECO:0007669"/>
    <property type="project" value="UniProtKB-KW"/>
</dbReference>
<dbReference type="InterPro" id="IPR036291">
    <property type="entry name" value="NAD(P)-bd_dom_sf"/>
</dbReference>
<dbReference type="InterPro" id="IPR019901">
    <property type="entry name" value="Ergot_alkaloid_biosynthesis"/>
</dbReference>
<keyword evidence="3" id="KW-0017">Alkaloid metabolism</keyword>
<dbReference type="PANTHER" id="PTHR43162:SF1">
    <property type="entry name" value="PRESTALK A DIFFERENTIATION PROTEIN A"/>
    <property type="match status" value="1"/>
</dbReference>
<dbReference type="EMBL" id="PVNL01000001">
    <property type="protein sequence ID" value="PRQ10194.1"/>
    <property type="molecule type" value="Genomic_DNA"/>
</dbReference>